<protein>
    <submittedName>
        <fullName evidence="3">Uncharacterized protein LOC110205955</fullName>
    </submittedName>
</protein>
<sequence length="223" mass="23735">MKGREEEAAKKGNTAGLGAPGEAAVHKHFSGTCAKAEDTERGKRQSRPSSSLQPNGRGKVQTNTHKASSTYRTNRKTTSAVELRVHGAGRDSRQADTPAAAEKSKHEGSSQSPADAQGTDPEDRSSGCPYTNKHPVPSSWARKVLAHLGPRLGEKGEARGGNRGSVQEMAHFSDPLRDDLMASATFSSRLSLPLSLPNCRSGPEVPPKAPSLRDPGSEPQRRL</sequence>
<organism evidence="2 3">
    <name type="scientific">Phascolarctos cinereus</name>
    <name type="common">Koala</name>
    <dbReference type="NCBI Taxonomy" id="38626"/>
    <lineage>
        <taxon>Eukaryota</taxon>
        <taxon>Metazoa</taxon>
        <taxon>Chordata</taxon>
        <taxon>Craniata</taxon>
        <taxon>Vertebrata</taxon>
        <taxon>Euteleostomi</taxon>
        <taxon>Mammalia</taxon>
        <taxon>Metatheria</taxon>
        <taxon>Diprotodontia</taxon>
        <taxon>Phascolarctidae</taxon>
        <taxon>Phascolarctos</taxon>
    </lineage>
</organism>
<evidence type="ECO:0000313" key="2">
    <source>
        <dbReference type="Proteomes" id="UP000515140"/>
    </source>
</evidence>
<feature type="compositionally biased region" description="Basic and acidic residues" evidence="1">
    <location>
        <begin position="83"/>
        <end position="94"/>
    </location>
</feature>
<dbReference type="GeneID" id="110205955"/>
<feature type="compositionally biased region" description="Polar residues" evidence="1">
    <location>
        <begin position="47"/>
        <end position="80"/>
    </location>
</feature>
<accession>A0A6P5K0A6</accession>
<evidence type="ECO:0000313" key="3">
    <source>
        <dbReference type="RefSeq" id="XP_020838618.1"/>
    </source>
</evidence>
<reference evidence="3" key="1">
    <citation type="submission" date="2025-08" db="UniProtKB">
        <authorList>
            <consortium name="RefSeq"/>
        </authorList>
    </citation>
    <scope>IDENTIFICATION</scope>
    <source>
        <tissue evidence="3">Spleen</tissue>
    </source>
</reference>
<dbReference type="Proteomes" id="UP000515140">
    <property type="component" value="Unplaced"/>
</dbReference>
<dbReference type="AlphaFoldDB" id="A0A6P5K0A6"/>
<feature type="region of interest" description="Disordered" evidence="1">
    <location>
        <begin position="1"/>
        <end position="171"/>
    </location>
</feature>
<feature type="compositionally biased region" description="Basic and acidic residues" evidence="1">
    <location>
        <begin position="1"/>
        <end position="10"/>
    </location>
</feature>
<keyword evidence="2" id="KW-1185">Reference proteome</keyword>
<proteinExistence type="predicted"/>
<evidence type="ECO:0000256" key="1">
    <source>
        <dbReference type="SAM" id="MobiDB-lite"/>
    </source>
</evidence>
<dbReference type="KEGG" id="pcw:110205955"/>
<dbReference type="InParanoid" id="A0A6P5K0A6"/>
<gene>
    <name evidence="3" type="primary">LOC110205955</name>
</gene>
<feature type="region of interest" description="Disordered" evidence="1">
    <location>
        <begin position="192"/>
        <end position="223"/>
    </location>
</feature>
<dbReference type="RefSeq" id="XP_020838618.1">
    <property type="nucleotide sequence ID" value="XM_020982959.1"/>
</dbReference>
<name>A0A6P5K0A6_PHACI</name>